<reference evidence="1" key="1">
    <citation type="submission" date="2023-05" db="EMBL/GenBank/DDBJ databases">
        <authorList>
            <consortium name="ELIXIR-Norway"/>
        </authorList>
    </citation>
    <scope>NUCLEOTIDE SEQUENCE</scope>
</reference>
<evidence type="ECO:0000313" key="1">
    <source>
        <dbReference type="EMBL" id="CAN0551865.1"/>
    </source>
</evidence>
<name>A0AC60A414_RANTA</name>
<dbReference type="EMBL" id="OX596091">
    <property type="protein sequence ID" value="CAN0551865.1"/>
    <property type="molecule type" value="Genomic_DNA"/>
</dbReference>
<accession>A0AC60A414</accession>
<gene>
    <name evidence="1" type="ORF">MRATA1EN22A_LOCUS26315</name>
</gene>
<protein>
    <submittedName>
        <fullName evidence="1">Uncharacterized protein</fullName>
    </submittedName>
</protein>
<dbReference type="Proteomes" id="UP001162501">
    <property type="component" value="Chromosome 7"/>
</dbReference>
<evidence type="ECO:0000313" key="2">
    <source>
        <dbReference type="Proteomes" id="UP001162501"/>
    </source>
</evidence>
<proteinExistence type="predicted"/>
<organism evidence="1 2">
    <name type="scientific">Rangifer tarandus platyrhynchus</name>
    <name type="common">Svalbard reindeer</name>
    <dbReference type="NCBI Taxonomy" id="3082113"/>
    <lineage>
        <taxon>Eukaryota</taxon>
        <taxon>Metazoa</taxon>
        <taxon>Chordata</taxon>
        <taxon>Craniata</taxon>
        <taxon>Vertebrata</taxon>
        <taxon>Euteleostomi</taxon>
        <taxon>Mammalia</taxon>
        <taxon>Eutheria</taxon>
        <taxon>Laurasiatheria</taxon>
        <taxon>Artiodactyla</taxon>
        <taxon>Ruminantia</taxon>
        <taxon>Pecora</taxon>
        <taxon>Cervidae</taxon>
        <taxon>Odocoileinae</taxon>
        <taxon>Rangifer</taxon>
    </lineage>
</organism>
<sequence length="100" mass="11679">MALLLQGDYLSMSVSKRLCEDAVGDHGSHRELLLTETIFRTLQPVIVHFHSQRLSHLREQKKLCLPYPISLQLAKKFEVTQFPANHVARTRFSPFCFLRW</sequence>
<reference evidence="1" key="2">
    <citation type="submission" date="2025-03" db="EMBL/GenBank/DDBJ databases">
        <authorList>
            <consortium name="ELIXIR-Norway"/>
            <consortium name="Elixir Norway"/>
        </authorList>
    </citation>
    <scope>NUCLEOTIDE SEQUENCE</scope>
</reference>